<accession>A0ABS8SS13</accession>
<reference evidence="2 3" key="1">
    <citation type="journal article" date="2021" name="BMC Genomics">
        <title>Datura genome reveals duplications of psychoactive alkaloid biosynthetic genes and high mutation rate following tissue culture.</title>
        <authorList>
            <person name="Rajewski A."/>
            <person name="Carter-House D."/>
            <person name="Stajich J."/>
            <person name="Litt A."/>
        </authorList>
    </citation>
    <scope>NUCLEOTIDE SEQUENCE [LARGE SCALE GENOMIC DNA]</scope>
    <source>
        <strain evidence="2">AR-01</strain>
    </source>
</reference>
<dbReference type="PANTHER" id="PTHR33499">
    <property type="entry name" value="OS12G0282400 PROTEIN-RELATED"/>
    <property type="match status" value="1"/>
</dbReference>
<dbReference type="EMBL" id="JACEIK010000757">
    <property type="protein sequence ID" value="MCD7461816.1"/>
    <property type="molecule type" value="Genomic_DNA"/>
</dbReference>
<comment type="caution">
    <text evidence="2">The sequence shown here is derived from an EMBL/GenBank/DDBJ whole genome shotgun (WGS) entry which is preliminary data.</text>
</comment>
<proteinExistence type="predicted"/>
<organism evidence="2 3">
    <name type="scientific">Datura stramonium</name>
    <name type="common">Jimsonweed</name>
    <name type="synonym">Common thornapple</name>
    <dbReference type="NCBI Taxonomy" id="4076"/>
    <lineage>
        <taxon>Eukaryota</taxon>
        <taxon>Viridiplantae</taxon>
        <taxon>Streptophyta</taxon>
        <taxon>Embryophyta</taxon>
        <taxon>Tracheophyta</taxon>
        <taxon>Spermatophyta</taxon>
        <taxon>Magnoliopsida</taxon>
        <taxon>eudicotyledons</taxon>
        <taxon>Gunneridae</taxon>
        <taxon>Pentapetalae</taxon>
        <taxon>asterids</taxon>
        <taxon>lamiids</taxon>
        <taxon>Solanales</taxon>
        <taxon>Solanaceae</taxon>
        <taxon>Solanoideae</taxon>
        <taxon>Datureae</taxon>
        <taxon>Datura</taxon>
    </lineage>
</organism>
<dbReference type="PANTHER" id="PTHR33499:SF35">
    <property type="entry name" value="TRANSPOSASE MUDR PLANT DOMAIN-CONTAINING PROTEIN"/>
    <property type="match status" value="1"/>
</dbReference>
<name>A0ABS8SS13_DATST</name>
<sequence length="351" mass="40459">MALAASVEEDSIWPLWPLYNGTQYGPRDLNITAITNHHRYAFDSITGTHTGESAKLYICELYKRNTEKRALDGKSKGCKNEVNDLSELPKKTYIVPPCFDPMEDDPLHRQDEVEVMQDMTRQSETGSLVRDRNMCPLRVHSWEDIEEAKLDHMWGAVTEVLKYVSSGIEKSDWEWLEKSTRNEIKRSKLILPHRTGSKPIREIIYELGGKHGNPPDMATIFFETRKKEKKILEPETYENMYVENRELQKVEPSLSNIEVVKRCFRPQCKSHVVGFGGGITSKELKGGSSAKVALLEEPNASRKERVALLDELNVSRKENESMKIRMDNIEKKCELLFQKRCLDDIHHLIVK</sequence>
<gene>
    <name evidence="2" type="ORF">HAX54_047170</name>
</gene>
<evidence type="ECO:0000313" key="2">
    <source>
        <dbReference type="EMBL" id="MCD7461816.1"/>
    </source>
</evidence>
<keyword evidence="3" id="KW-1185">Reference proteome</keyword>
<evidence type="ECO:0000313" key="3">
    <source>
        <dbReference type="Proteomes" id="UP000823775"/>
    </source>
</evidence>
<evidence type="ECO:0000256" key="1">
    <source>
        <dbReference type="SAM" id="Coils"/>
    </source>
</evidence>
<dbReference type="Proteomes" id="UP000823775">
    <property type="component" value="Unassembled WGS sequence"/>
</dbReference>
<feature type="coiled-coil region" evidence="1">
    <location>
        <begin position="312"/>
        <end position="339"/>
    </location>
</feature>
<keyword evidence="1" id="KW-0175">Coiled coil</keyword>
<protein>
    <submittedName>
        <fullName evidence="2">Uncharacterized protein</fullName>
    </submittedName>
</protein>